<accession>F0F1H4</accession>
<dbReference type="Proteomes" id="UP000004088">
    <property type="component" value="Unassembled WGS sequence"/>
</dbReference>
<keyword evidence="3" id="KW-1185">Reference proteome</keyword>
<organism evidence="2 3">
    <name type="scientific">Kingella denitrificans ATCC 33394</name>
    <dbReference type="NCBI Taxonomy" id="888741"/>
    <lineage>
        <taxon>Bacteria</taxon>
        <taxon>Pseudomonadati</taxon>
        <taxon>Pseudomonadota</taxon>
        <taxon>Betaproteobacteria</taxon>
        <taxon>Neisseriales</taxon>
        <taxon>Neisseriaceae</taxon>
        <taxon>Kingella</taxon>
    </lineage>
</organism>
<sequence length="127" mass="14842">MVMINLKIFNKMKQKNRFFLIAQILLNLPSLIFLTIWLIKITIVMDAELFSYLLKFIKLSSYIASLFAVATLINLFFIRDIKTLPIAMLISIFTLLFSAYTVTSYTCDSFYGYCMCLVSNYIYEIIH</sequence>
<name>F0F1H4_9NEIS</name>
<feature type="transmembrane region" description="Helical" evidence="1">
    <location>
        <begin position="59"/>
        <end position="77"/>
    </location>
</feature>
<keyword evidence="1" id="KW-0472">Membrane</keyword>
<evidence type="ECO:0000313" key="3">
    <source>
        <dbReference type="Proteomes" id="UP000004088"/>
    </source>
</evidence>
<evidence type="ECO:0000313" key="2">
    <source>
        <dbReference type="EMBL" id="EGC16589.1"/>
    </source>
</evidence>
<evidence type="ECO:0000256" key="1">
    <source>
        <dbReference type="SAM" id="Phobius"/>
    </source>
</evidence>
<protein>
    <submittedName>
        <fullName evidence="2">Uncharacterized protein</fullName>
    </submittedName>
</protein>
<feature type="transmembrane region" description="Helical" evidence="1">
    <location>
        <begin position="84"/>
        <end position="103"/>
    </location>
</feature>
<keyword evidence="1" id="KW-0812">Transmembrane</keyword>
<proteinExistence type="predicted"/>
<dbReference type="HOGENOM" id="CLU_1989643_0_0_4"/>
<dbReference type="EMBL" id="AEWV01000040">
    <property type="protein sequence ID" value="EGC16589.1"/>
    <property type="molecule type" value="Genomic_DNA"/>
</dbReference>
<comment type="caution">
    <text evidence="2">The sequence shown here is derived from an EMBL/GenBank/DDBJ whole genome shotgun (WGS) entry which is preliminary data.</text>
</comment>
<feature type="transmembrane region" description="Helical" evidence="1">
    <location>
        <begin position="20"/>
        <end position="39"/>
    </location>
</feature>
<gene>
    <name evidence="2" type="ORF">HMPREF9098_1959</name>
</gene>
<reference evidence="2 3" key="1">
    <citation type="submission" date="2011-01" db="EMBL/GenBank/DDBJ databases">
        <authorList>
            <person name="Muzny D."/>
            <person name="Qin X."/>
            <person name="Deng J."/>
            <person name="Jiang H."/>
            <person name="Liu Y."/>
            <person name="Qu J."/>
            <person name="Song X.-Z."/>
            <person name="Zhang L."/>
            <person name="Thornton R."/>
            <person name="Coyle M."/>
            <person name="Francisco L."/>
            <person name="Jackson L."/>
            <person name="Javaid M."/>
            <person name="Korchina V."/>
            <person name="Kovar C."/>
            <person name="Mata R."/>
            <person name="Mathew T."/>
            <person name="Ngo R."/>
            <person name="Nguyen L."/>
            <person name="Nguyen N."/>
            <person name="Okwuonu G."/>
            <person name="Ongeri F."/>
            <person name="Pham C."/>
            <person name="Simmons D."/>
            <person name="Wilczek-Boney K."/>
            <person name="Hale W."/>
            <person name="Jakkamsetti A."/>
            <person name="Pham P."/>
            <person name="Ruth R."/>
            <person name="San Lucas F."/>
            <person name="Warren J."/>
            <person name="Zhang J."/>
            <person name="Zhao Z."/>
            <person name="Zhou C."/>
            <person name="Zhu D."/>
            <person name="Lee S."/>
            <person name="Bess C."/>
            <person name="Blankenburg K."/>
            <person name="Forbes L."/>
            <person name="Fu Q."/>
            <person name="Gubbala S."/>
            <person name="Hirani K."/>
            <person name="Jayaseelan J.C."/>
            <person name="Lara F."/>
            <person name="Munidasa M."/>
            <person name="Palculict T."/>
            <person name="Patil S."/>
            <person name="Pu L.-L."/>
            <person name="Saada N."/>
            <person name="Tang L."/>
            <person name="Weissenberger G."/>
            <person name="Zhu Y."/>
            <person name="Hemphill L."/>
            <person name="Shang Y."/>
            <person name="Youmans B."/>
            <person name="Ayvaz T."/>
            <person name="Ross M."/>
            <person name="Santibanez J."/>
            <person name="Aqrawi P."/>
            <person name="Gross S."/>
            <person name="Joshi V."/>
            <person name="Fowler G."/>
            <person name="Nazareth L."/>
            <person name="Reid J."/>
            <person name="Worley K."/>
            <person name="Petrosino J."/>
            <person name="Highlander S."/>
            <person name="Gibbs R."/>
        </authorList>
    </citation>
    <scope>NUCLEOTIDE SEQUENCE [LARGE SCALE GENOMIC DNA]</scope>
    <source>
        <strain evidence="2 3">ATCC 33394</strain>
    </source>
</reference>
<keyword evidence="1" id="KW-1133">Transmembrane helix</keyword>
<dbReference type="AlphaFoldDB" id="F0F1H4"/>